<evidence type="ECO:0000259" key="1">
    <source>
        <dbReference type="Pfam" id="PF01261"/>
    </source>
</evidence>
<protein>
    <submittedName>
        <fullName evidence="2">Sugar phosphate isomerase/epimerase family protein</fullName>
    </submittedName>
</protein>
<dbReference type="RefSeq" id="WP_377813721.1">
    <property type="nucleotide sequence ID" value="NZ_JBHRSJ010000012.1"/>
</dbReference>
<dbReference type="SUPFAM" id="SSF51658">
    <property type="entry name" value="Xylose isomerase-like"/>
    <property type="match status" value="1"/>
</dbReference>
<keyword evidence="3" id="KW-1185">Reference proteome</keyword>
<dbReference type="Pfam" id="PF01261">
    <property type="entry name" value="AP_endonuc_2"/>
    <property type="match status" value="1"/>
</dbReference>
<dbReference type="InterPro" id="IPR050312">
    <property type="entry name" value="IolE/XylAMocC-like"/>
</dbReference>
<organism evidence="2 3">
    <name type="scientific">Azotobacter bryophylli</name>
    <dbReference type="NCBI Taxonomy" id="1986537"/>
    <lineage>
        <taxon>Bacteria</taxon>
        <taxon>Pseudomonadati</taxon>
        <taxon>Pseudomonadota</taxon>
        <taxon>Gammaproteobacteria</taxon>
        <taxon>Pseudomonadales</taxon>
        <taxon>Pseudomonadaceae</taxon>
        <taxon>Azotobacter</taxon>
    </lineage>
</organism>
<dbReference type="PANTHER" id="PTHR12110:SF48">
    <property type="entry name" value="BLL3656 PROTEIN"/>
    <property type="match status" value="1"/>
</dbReference>
<reference evidence="3" key="1">
    <citation type="journal article" date="2019" name="Int. J. Syst. Evol. Microbiol.">
        <title>The Global Catalogue of Microorganisms (GCM) 10K type strain sequencing project: providing services to taxonomists for standard genome sequencing and annotation.</title>
        <authorList>
            <consortium name="The Broad Institute Genomics Platform"/>
            <consortium name="The Broad Institute Genome Sequencing Center for Infectious Disease"/>
            <person name="Wu L."/>
            <person name="Ma J."/>
        </authorList>
    </citation>
    <scope>NUCLEOTIDE SEQUENCE [LARGE SCALE GENOMIC DNA]</scope>
    <source>
        <strain evidence="3">KCTC 62195</strain>
    </source>
</reference>
<comment type="caution">
    <text evidence="2">The sequence shown here is derived from an EMBL/GenBank/DDBJ whole genome shotgun (WGS) entry which is preliminary data.</text>
</comment>
<accession>A0ABV7AS01</accession>
<evidence type="ECO:0000313" key="3">
    <source>
        <dbReference type="Proteomes" id="UP001595457"/>
    </source>
</evidence>
<feature type="domain" description="Xylose isomerase-like TIM barrel" evidence="1">
    <location>
        <begin position="21"/>
        <end position="258"/>
    </location>
</feature>
<proteinExistence type="predicted"/>
<dbReference type="InterPro" id="IPR036237">
    <property type="entry name" value="Xyl_isomerase-like_sf"/>
</dbReference>
<name>A0ABV7AS01_9GAMM</name>
<dbReference type="InterPro" id="IPR013022">
    <property type="entry name" value="Xyl_isomerase-like_TIM-brl"/>
</dbReference>
<dbReference type="Proteomes" id="UP001595457">
    <property type="component" value="Unassembled WGS sequence"/>
</dbReference>
<dbReference type="GO" id="GO:0016853">
    <property type="term" value="F:isomerase activity"/>
    <property type="evidence" value="ECO:0007669"/>
    <property type="project" value="UniProtKB-KW"/>
</dbReference>
<gene>
    <name evidence="2" type="ORF">ACFOJE_07695</name>
</gene>
<keyword evidence="2" id="KW-0413">Isomerase</keyword>
<dbReference type="Gene3D" id="3.20.20.150">
    <property type="entry name" value="Divalent-metal-dependent TIM barrel enzymes"/>
    <property type="match status" value="1"/>
</dbReference>
<dbReference type="EMBL" id="JBHRSJ010000012">
    <property type="protein sequence ID" value="MFC2972092.1"/>
    <property type="molecule type" value="Genomic_DNA"/>
</dbReference>
<evidence type="ECO:0000313" key="2">
    <source>
        <dbReference type="EMBL" id="MFC2972092.1"/>
    </source>
</evidence>
<sequence>MKPSYSLAQLTALHLNPPQMVELAAGAGYDQVGVRLLPAAPGGVAYPLMEDRAMLRETLAWMKDTGVKIFDLELIRLGPAFDPADYRAFFEVGAQLGAKAVLVVGDDPEEERLVEHYARLCDALRPYGLSADLEFMPWTAVPDLDSALRIVSRADRNNGGILVDALNFDSSAGDPAQLRRIPRQWLHYAQLCDGPAERPDNREGLRQAARGERLLPGEGAIDLPGIWRNLPEDLPVSIEIPNDRRQARLGARAWARAALQAAKSTLGHA</sequence>
<dbReference type="PANTHER" id="PTHR12110">
    <property type="entry name" value="HYDROXYPYRUVATE ISOMERASE"/>
    <property type="match status" value="1"/>
</dbReference>